<sequence>MDNIDEIGKYKKHTKSNVSKAKSKSKHKHTYGKGIVIINDKYNSVYKVKYCTECGKIYDLASETVVTDEGYCRMLHRDELLEKYKDLPHFTIPNIMVKFVSITHE</sequence>
<dbReference type="AlphaFoldDB" id="A0A3E4YBY9"/>
<dbReference type="RefSeq" id="WP_117718694.1">
    <property type="nucleotide sequence ID" value="NZ_QSTP01000005.1"/>
</dbReference>
<evidence type="ECO:0000256" key="1">
    <source>
        <dbReference type="SAM" id="MobiDB-lite"/>
    </source>
</evidence>
<proteinExistence type="predicted"/>
<accession>A0A3E4YBY9</accession>
<feature type="compositionally biased region" description="Basic residues" evidence="1">
    <location>
        <begin position="10"/>
        <end position="29"/>
    </location>
</feature>
<evidence type="ECO:0000313" key="3">
    <source>
        <dbReference type="Proteomes" id="UP000260758"/>
    </source>
</evidence>
<feature type="region of interest" description="Disordered" evidence="1">
    <location>
        <begin position="1"/>
        <end position="29"/>
    </location>
</feature>
<evidence type="ECO:0000313" key="2">
    <source>
        <dbReference type="EMBL" id="RGM72212.1"/>
    </source>
</evidence>
<organism evidence="2 3">
    <name type="scientific">Agathobacter rectalis</name>
    <dbReference type="NCBI Taxonomy" id="39491"/>
    <lineage>
        <taxon>Bacteria</taxon>
        <taxon>Bacillati</taxon>
        <taxon>Bacillota</taxon>
        <taxon>Clostridia</taxon>
        <taxon>Lachnospirales</taxon>
        <taxon>Lachnospiraceae</taxon>
        <taxon>Agathobacter</taxon>
    </lineage>
</organism>
<dbReference type="EMBL" id="QSTP01000005">
    <property type="protein sequence ID" value="RGM72212.1"/>
    <property type="molecule type" value="Genomic_DNA"/>
</dbReference>
<dbReference type="Proteomes" id="UP000260758">
    <property type="component" value="Unassembled WGS sequence"/>
</dbReference>
<comment type="caution">
    <text evidence="2">The sequence shown here is derived from an EMBL/GenBank/DDBJ whole genome shotgun (WGS) entry which is preliminary data.</text>
</comment>
<gene>
    <name evidence="2" type="ORF">DXB99_06685</name>
</gene>
<reference evidence="2 3" key="1">
    <citation type="submission" date="2018-08" db="EMBL/GenBank/DDBJ databases">
        <title>A genome reference for cultivated species of the human gut microbiota.</title>
        <authorList>
            <person name="Zou Y."/>
            <person name="Xue W."/>
            <person name="Luo G."/>
        </authorList>
    </citation>
    <scope>NUCLEOTIDE SEQUENCE [LARGE SCALE GENOMIC DNA]</scope>
    <source>
        <strain evidence="2 3">OM07-13</strain>
    </source>
</reference>
<name>A0A3E4YBY9_9FIRM</name>
<protein>
    <submittedName>
        <fullName evidence="2">Uncharacterized protein</fullName>
    </submittedName>
</protein>